<feature type="domain" description="MobA/VirD2-like nuclease" evidence="1">
    <location>
        <begin position="26"/>
        <end position="141"/>
    </location>
</feature>
<name>A0A1M7G977_RUMFL</name>
<evidence type="ECO:0000259" key="1">
    <source>
        <dbReference type="Pfam" id="PF03432"/>
    </source>
</evidence>
<gene>
    <name evidence="2" type="ORF">SAMN04487860_101140</name>
</gene>
<dbReference type="EMBL" id="FRCT01000001">
    <property type="protein sequence ID" value="SHM12801.1"/>
    <property type="molecule type" value="Genomic_DNA"/>
</dbReference>
<organism evidence="2 3">
    <name type="scientific">Ruminococcus flavefaciens</name>
    <dbReference type="NCBI Taxonomy" id="1265"/>
    <lineage>
        <taxon>Bacteria</taxon>
        <taxon>Bacillati</taxon>
        <taxon>Bacillota</taxon>
        <taxon>Clostridia</taxon>
        <taxon>Eubacteriales</taxon>
        <taxon>Oscillospiraceae</taxon>
        <taxon>Ruminococcus</taxon>
    </lineage>
</organism>
<dbReference type="Pfam" id="PF03432">
    <property type="entry name" value="Relaxase"/>
    <property type="match status" value="1"/>
</dbReference>
<proteinExistence type="predicted"/>
<dbReference type="RefSeq" id="WP_072947767.1">
    <property type="nucleotide sequence ID" value="NZ_FRCT01000001.1"/>
</dbReference>
<dbReference type="OrthoDB" id="1820255at2"/>
<evidence type="ECO:0000313" key="2">
    <source>
        <dbReference type="EMBL" id="SHM12801.1"/>
    </source>
</evidence>
<dbReference type="AlphaFoldDB" id="A0A1M7G977"/>
<dbReference type="InterPro" id="IPR005094">
    <property type="entry name" value="Endonuclease_MobA/VirD2"/>
</dbReference>
<accession>A0A1M7G977</accession>
<sequence>MEILKVIHHTQGGEKYRYTAPRYALDERKVMWQCFGVQLFDPIAIYQQMRIVSDFWGNTGKNTIFHFVISFSKEKVKDAFTAMRFTKEIFDYLLRYHQIVISIHKEDQGGSLYHAHVIMSTTNYLDGDLFEDKDENFFIIAQRIANATRSSCLLEILYSVGKTMQDTDKNQDENMNKKEGFKRIFSPQWE</sequence>
<reference evidence="2 3" key="1">
    <citation type="submission" date="2016-11" db="EMBL/GenBank/DDBJ databases">
        <authorList>
            <person name="Jaros S."/>
            <person name="Januszkiewicz K."/>
            <person name="Wedrychowicz H."/>
        </authorList>
    </citation>
    <scope>NUCLEOTIDE SEQUENCE [LARGE SCALE GENOMIC DNA]</scope>
    <source>
        <strain evidence="2 3">Y1</strain>
    </source>
</reference>
<evidence type="ECO:0000313" key="3">
    <source>
        <dbReference type="Proteomes" id="UP000184394"/>
    </source>
</evidence>
<protein>
    <submittedName>
        <fullName evidence="2">Relaxase/Mobilisation nuclease domain-containing protein</fullName>
    </submittedName>
</protein>
<dbReference type="Proteomes" id="UP000184394">
    <property type="component" value="Unassembled WGS sequence"/>
</dbReference>